<sequence>MRKNNATTMAAKHKTFDDSEAAPTNAEIDAFTPAIKPELQYEDSESSDDDDDQPVEAVSTKLSSIDHLRLSREHEERRKTEQRKLKNQRQTLRKQLKEEKRRRDDAIEASTSLATQQSDESSDEELPDRLPTDILEEAARYVPKSQRKDEEEVSQPRKKSRKSRKEQIIGNKLIKLTQSSISTNRADGLLGDGTGKTLKKYNKDMLNRKRRDIRKPAHITHAKSRSGFRPALQFAKSEQE</sequence>
<evidence type="ECO:0000313" key="2">
    <source>
        <dbReference type="EMBL" id="TIB81541.1"/>
    </source>
</evidence>
<feature type="compositionally biased region" description="Polar residues" evidence="1">
    <location>
        <begin position="109"/>
        <end position="119"/>
    </location>
</feature>
<dbReference type="EMBL" id="SPRC01000007">
    <property type="protein sequence ID" value="TIB81541.1"/>
    <property type="molecule type" value="Genomic_DNA"/>
</dbReference>
<feature type="compositionally biased region" description="Acidic residues" evidence="1">
    <location>
        <begin position="40"/>
        <end position="54"/>
    </location>
</feature>
<name>A0A4T0MEE7_9BASI</name>
<dbReference type="AlphaFoldDB" id="A0A4T0MEE7"/>
<feature type="compositionally biased region" description="Basic residues" evidence="1">
    <location>
        <begin position="85"/>
        <end position="94"/>
    </location>
</feature>
<evidence type="ECO:0000313" key="3">
    <source>
        <dbReference type="Proteomes" id="UP000310685"/>
    </source>
</evidence>
<feature type="compositionally biased region" description="Basic and acidic residues" evidence="1">
    <location>
        <begin position="95"/>
        <end position="106"/>
    </location>
</feature>
<feature type="region of interest" description="Disordered" evidence="1">
    <location>
        <begin position="1"/>
        <end position="171"/>
    </location>
</feature>
<feature type="compositionally biased region" description="Basic residues" evidence="1">
    <location>
        <begin position="208"/>
        <end position="226"/>
    </location>
</feature>
<feature type="compositionally biased region" description="Basic and acidic residues" evidence="1">
    <location>
        <begin position="64"/>
        <end position="84"/>
    </location>
</feature>
<reference evidence="2 3" key="1">
    <citation type="submission" date="2019-03" db="EMBL/GenBank/DDBJ databases">
        <title>Sequencing 25 genomes of Wallemia mellicola.</title>
        <authorList>
            <person name="Gostincar C."/>
        </authorList>
    </citation>
    <scope>NUCLEOTIDE SEQUENCE [LARGE SCALE GENOMIC DNA]</scope>
    <source>
        <strain evidence="2 3">EXF-6152</strain>
    </source>
</reference>
<comment type="caution">
    <text evidence="2">The sequence shown here is derived from an EMBL/GenBank/DDBJ whole genome shotgun (WGS) entry which is preliminary data.</text>
</comment>
<dbReference type="Proteomes" id="UP000310685">
    <property type="component" value="Unassembled WGS sequence"/>
</dbReference>
<feature type="region of interest" description="Disordered" evidence="1">
    <location>
        <begin position="184"/>
        <end position="240"/>
    </location>
</feature>
<protein>
    <submittedName>
        <fullName evidence="2">Uncharacterized protein</fullName>
    </submittedName>
</protein>
<proteinExistence type="predicted"/>
<organism evidence="2 3">
    <name type="scientific">Wallemia mellicola</name>
    <dbReference type="NCBI Taxonomy" id="1708541"/>
    <lineage>
        <taxon>Eukaryota</taxon>
        <taxon>Fungi</taxon>
        <taxon>Dikarya</taxon>
        <taxon>Basidiomycota</taxon>
        <taxon>Wallemiomycotina</taxon>
        <taxon>Wallemiomycetes</taxon>
        <taxon>Wallemiales</taxon>
        <taxon>Wallemiaceae</taxon>
        <taxon>Wallemia</taxon>
    </lineage>
</organism>
<evidence type="ECO:0000256" key="1">
    <source>
        <dbReference type="SAM" id="MobiDB-lite"/>
    </source>
</evidence>
<gene>
    <name evidence="2" type="ORF">E3Q22_01004</name>
</gene>
<accession>A0A4T0MEE7</accession>